<proteinExistence type="predicted"/>
<keyword evidence="2" id="KW-0645">Protease</keyword>
<evidence type="ECO:0000259" key="7">
    <source>
        <dbReference type="Pfam" id="PF04389"/>
    </source>
</evidence>
<keyword evidence="1" id="KW-0031">Aminopeptidase</keyword>
<evidence type="ECO:0000256" key="4">
    <source>
        <dbReference type="ARBA" id="ARBA00022729"/>
    </source>
</evidence>
<evidence type="ECO:0000256" key="2">
    <source>
        <dbReference type="ARBA" id="ARBA00022670"/>
    </source>
</evidence>
<evidence type="ECO:0000313" key="9">
    <source>
        <dbReference type="Proteomes" id="UP000241206"/>
    </source>
</evidence>
<evidence type="ECO:0000256" key="6">
    <source>
        <dbReference type="ARBA" id="ARBA00022833"/>
    </source>
</evidence>
<dbReference type="Proteomes" id="UP000241206">
    <property type="component" value="Unassembled WGS sequence"/>
</dbReference>
<dbReference type="GO" id="GO:0004177">
    <property type="term" value="F:aminopeptidase activity"/>
    <property type="evidence" value="ECO:0007669"/>
    <property type="project" value="UniProtKB-KW"/>
</dbReference>
<feature type="domain" description="Peptidase M28" evidence="7">
    <location>
        <begin position="276"/>
        <end position="470"/>
    </location>
</feature>
<organism evidence="8 9">
    <name type="scientific">Edaphosphingomonas fennica</name>
    <dbReference type="NCBI Taxonomy" id="114404"/>
    <lineage>
        <taxon>Bacteria</taxon>
        <taxon>Pseudomonadati</taxon>
        <taxon>Pseudomonadota</taxon>
        <taxon>Alphaproteobacteria</taxon>
        <taxon>Sphingomonadales</taxon>
        <taxon>Rhizorhabdaceae</taxon>
        <taxon>Edaphosphingomonas</taxon>
    </lineage>
</organism>
<evidence type="ECO:0000256" key="3">
    <source>
        <dbReference type="ARBA" id="ARBA00022723"/>
    </source>
</evidence>
<keyword evidence="5" id="KW-0378">Hydrolase</keyword>
<reference evidence="8 9" key="1">
    <citation type="submission" date="2017-11" db="EMBL/GenBank/DDBJ databases">
        <title>Sphingomonas oleivorans sp. nov., isolated from oil-contaminated soil.</title>
        <authorList>
            <person name="Wang L."/>
            <person name="Chen L."/>
        </authorList>
    </citation>
    <scope>NUCLEOTIDE SEQUENCE [LARGE SCALE GENOMIC DNA]</scope>
    <source>
        <strain evidence="8 9">K101</strain>
    </source>
</reference>
<keyword evidence="6" id="KW-0862">Zinc</keyword>
<keyword evidence="4" id="KW-0732">Signal</keyword>
<dbReference type="InterPro" id="IPR045175">
    <property type="entry name" value="M28_fam"/>
</dbReference>
<dbReference type="PANTHER" id="PTHR12147">
    <property type="entry name" value="METALLOPEPTIDASE M28 FAMILY MEMBER"/>
    <property type="match status" value="1"/>
</dbReference>
<dbReference type="SUPFAM" id="SSF53187">
    <property type="entry name" value="Zn-dependent exopeptidases"/>
    <property type="match status" value="1"/>
</dbReference>
<protein>
    <submittedName>
        <fullName evidence="8">Peptidase M28</fullName>
    </submittedName>
</protein>
<evidence type="ECO:0000256" key="1">
    <source>
        <dbReference type="ARBA" id="ARBA00022438"/>
    </source>
</evidence>
<accession>A0A2T4I6C9</accession>
<dbReference type="PANTHER" id="PTHR12147:SF56">
    <property type="entry name" value="AMINOPEPTIDASE YDR415C-RELATED"/>
    <property type="match status" value="1"/>
</dbReference>
<dbReference type="InterPro" id="IPR007484">
    <property type="entry name" value="Peptidase_M28"/>
</dbReference>
<keyword evidence="9" id="KW-1185">Reference proteome</keyword>
<dbReference type="AlphaFoldDB" id="A0A2T4I6C9"/>
<evidence type="ECO:0000256" key="5">
    <source>
        <dbReference type="ARBA" id="ARBA00022801"/>
    </source>
</evidence>
<sequence length="502" mass="52399">MGRLPLAIPPLLFLAAIPLQPLGARPAAEADVEARLRGHIETLAADAMEGRKPGTPGGDLAAGYIASQFAGLGLVPGGGDGGFYQPVKLVERRSGTIAADWRIAGTVVSIAPTEMALRGGDGAVRTAALPIVFGGYGVEDARAGLHPFEGVDVKGAAVLILSGQPEGVAHAPGYAARREALLKAGAAAVLRIETDEQGWPQLRDTLNEPRNELADDAPAPITGALSPAAWQRIAEAAGLSALTPADMVKRDFRARRIDGTAAFSIDNVSRPYTSWNIVGRLPGNDPAAGALLYLAHWDHLGLCRPEGVPDRICNGTVDNASGVAMMLEVARGLIQSGKRPVRDIWFVATTAEEMGLLGAHALAKAPPVDAAKIAAVLNFDTVAIAPRGAPVAMLGRGQPALDAAVDAVSRRMGRRINPSDAANALAQRQDGWAFAQQGIPAAMVGGSLNMDLLQAYLGQEYHKPGDDLSQPLPLDGVAQDVELHVALGLMLADPKRYRPPPR</sequence>
<gene>
    <name evidence="8" type="ORF">CV103_04105</name>
</gene>
<evidence type="ECO:0000313" key="8">
    <source>
        <dbReference type="EMBL" id="PTD26188.1"/>
    </source>
</evidence>
<comment type="caution">
    <text evidence="8">The sequence shown here is derived from an EMBL/GenBank/DDBJ whole genome shotgun (WGS) entry which is preliminary data.</text>
</comment>
<dbReference type="GO" id="GO:0046872">
    <property type="term" value="F:metal ion binding"/>
    <property type="evidence" value="ECO:0007669"/>
    <property type="project" value="UniProtKB-KW"/>
</dbReference>
<dbReference type="GO" id="GO:0006508">
    <property type="term" value="P:proteolysis"/>
    <property type="evidence" value="ECO:0007669"/>
    <property type="project" value="UniProtKB-KW"/>
</dbReference>
<dbReference type="GO" id="GO:0008235">
    <property type="term" value="F:metalloexopeptidase activity"/>
    <property type="evidence" value="ECO:0007669"/>
    <property type="project" value="InterPro"/>
</dbReference>
<dbReference type="EMBL" id="PHHF01000018">
    <property type="protein sequence ID" value="PTD26188.1"/>
    <property type="molecule type" value="Genomic_DNA"/>
</dbReference>
<keyword evidence="3" id="KW-0479">Metal-binding</keyword>
<dbReference type="Gene3D" id="3.40.630.10">
    <property type="entry name" value="Zn peptidases"/>
    <property type="match status" value="1"/>
</dbReference>
<dbReference type="Pfam" id="PF04389">
    <property type="entry name" value="Peptidase_M28"/>
    <property type="match status" value="1"/>
</dbReference>
<name>A0A2T4I6C9_9SPHN</name>